<evidence type="ECO:0000313" key="1">
    <source>
        <dbReference type="EMBL" id="CAH3043759.1"/>
    </source>
</evidence>
<comment type="caution">
    <text evidence="1">The sequence shown here is derived from an EMBL/GenBank/DDBJ whole genome shotgun (WGS) entry which is preliminary data.</text>
</comment>
<gene>
    <name evidence="1" type="ORF">PLOB_00002633</name>
</gene>
<evidence type="ECO:0000313" key="2">
    <source>
        <dbReference type="Proteomes" id="UP001159405"/>
    </source>
</evidence>
<name>A0ABN8NAS3_9CNID</name>
<keyword evidence="2" id="KW-1185">Reference proteome</keyword>
<dbReference type="Proteomes" id="UP001159405">
    <property type="component" value="Unassembled WGS sequence"/>
</dbReference>
<protein>
    <submittedName>
        <fullName evidence="1">Uncharacterized protein</fullName>
    </submittedName>
</protein>
<organism evidence="1 2">
    <name type="scientific">Porites lobata</name>
    <dbReference type="NCBI Taxonomy" id="104759"/>
    <lineage>
        <taxon>Eukaryota</taxon>
        <taxon>Metazoa</taxon>
        <taxon>Cnidaria</taxon>
        <taxon>Anthozoa</taxon>
        <taxon>Hexacorallia</taxon>
        <taxon>Scleractinia</taxon>
        <taxon>Fungiina</taxon>
        <taxon>Poritidae</taxon>
        <taxon>Porites</taxon>
    </lineage>
</organism>
<dbReference type="EMBL" id="CALNXK010000011">
    <property type="protein sequence ID" value="CAH3043759.1"/>
    <property type="molecule type" value="Genomic_DNA"/>
</dbReference>
<reference evidence="1 2" key="1">
    <citation type="submission" date="2022-05" db="EMBL/GenBank/DDBJ databases">
        <authorList>
            <consortium name="Genoscope - CEA"/>
            <person name="William W."/>
        </authorList>
    </citation>
    <scope>NUCLEOTIDE SEQUENCE [LARGE SCALE GENOMIC DNA]</scope>
</reference>
<sequence length="79" mass="9005">MILGGSPYPVVPLENQFDLLKSGYRMEKSLSCPRREHGLEEMERGPDPSLELLSSHTEYKFSCGPHPVPRLRRDSPPKQ</sequence>
<accession>A0ABN8NAS3</accession>
<proteinExistence type="predicted"/>